<proteinExistence type="predicted"/>
<feature type="domain" description="C2H2-type" evidence="9">
    <location>
        <begin position="108"/>
        <end position="135"/>
    </location>
</feature>
<dbReference type="GeneID" id="113519526"/>
<dbReference type="InterPro" id="IPR036236">
    <property type="entry name" value="Znf_C2H2_sf"/>
</dbReference>
<sequence>MELNIMEGNMGQTSDLPVFVDVQGSEQYPGTESLPLLDSTQTPVTENNAEKVEEEQDRKAFSMNDAENGGVQRATDRIRCPECLRYTADNEEKMMRHIRKVHRGENPFQCYMCDYSTYNKAVFEEHVRIHQGIKPFKCTYCPYRSASKKNTKKHEQRHRPDNPLKCAQCPFIARHHRSLVCHREKLNHGNKCTECSYIGKDEKDLEDHASLHNGDSLFICNQCDTRYPNQKALQTHKRHRAKCKECKAQLCTKYRLKRHMLLEHDMNLQESKEPTFVCSICKWAGNSKARILLHLIHHPKQTVDESIVDVSILRKLGIMQ</sequence>
<protein>
    <submittedName>
        <fullName evidence="11">Zinc finger protein 845-like</fullName>
    </submittedName>
</protein>
<feature type="region of interest" description="Disordered" evidence="8">
    <location>
        <begin position="27"/>
        <end position="58"/>
    </location>
</feature>
<keyword evidence="3" id="KW-0677">Repeat</keyword>
<evidence type="ECO:0000256" key="1">
    <source>
        <dbReference type="ARBA" id="ARBA00004123"/>
    </source>
</evidence>
<dbReference type="RefSeq" id="XP_052748339.1">
    <property type="nucleotide sequence ID" value="XM_052892379.1"/>
</dbReference>
<keyword evidence="4 7" id="KW-0863">Zinc-finger</keyword>
<evidence type="ECO:0000313" key="11">
    <source>
        <dbReference type="RefSeq" id="XP_052748339.1"/>
    </source>
</evidence>
<evidence type="ECO:0000313" key="10">
    <source>
        <dbReference type="Proteomes" id="UP001652740"/>
    </source>
</evidence>
<dbReference type="InterPro" id="IPR013087">
    <property type="entry name" value="Znf_C2H2_type"/>
</dbReference>
<gene>
    <name evidence="11" type="primary">LOC113519526</name>
</gene>
<dbReference type="PANTHER" id="PTHR24403">
    <property type="entry name" value="ZINC FINGER PROTEIN"/>
    <property type="match status" value="1"/>
</dbReference>
<keyword evidence="6" id="KW-0539">Nucleus</keyword>
<keyword evidence="2" id="KW-0479">Metal-binding</keyword>
<dbReference type="SMART" id="SM00355">
    <property type="entry name" value="ZnF_C2H2"/>
    <property type="match status" value="8"/>
</dbReference>
<dbReference type="PROSITE" id="PS50157">
    <property type="entry name" value="ZINC_FINGER_C2H2_2"/>
    <property type="match status" value="2"/>
</dbReference>
<dbReference type="PANTHER" id="PTHR24403:SF67">
    <property type="entry name" value="FI01116P-RELATED"/>
    <property type="match status" value="1"/>
</dbReference>
<dbReference type="Pfam" id="PF23611">
    <property type="entry name" value="zf-C2H2_16"/>
    <property type="match status" value="1"/>
</dbReference>
<evidence type="ECO:0000256" key="2">
    <source>
        <dbReference type="ARBA" id="ARBA00022723"/>
    </source>
</evidence>
<feature type="compositionally biased region" description="Basic and acidic residues" evidence="8">
    <location>
        <begin position="48"/>
        <end position="58"/>
    </location>
</feature>
<dbReference type="InterPro" id="IPR050688">
    <property type="entry name" value="Zinc_finger/UBP_domain"/>
</dbReference>
<evidence type="ECO:0000256" key="8">
    <source>
        <dbReference type="SAM" id="MobiDB-lite"/>
    </source>
</evidence>
<evidence type="ECO:0000259" key="9">
    <source>
        <dbReference type="PROSITE" id="PS50157"/>
    </source>
</evidence>
<keyword evidence="10" id="KW-1185">Reference proteome</keyword>
<dbReference type="InterPro" id="IPR056438">
    <property type="entry name" value="Znf-C2H2_CTCF"/>
</dbReference>
<evidence type="ECO:0000256" key="4">
    <source>
        <dbReference type="ARBA" id="ARBA00022771"/>
    </source>
</evidence>
<name>A0ABM3MA83_GALME</name>
<comment type="subcellular location">
    <subcellularLocation>
        <location evidence="1">Nucleus</location>
    </subcellularLocation>
</comment>
<evidence type="ECO:0000256" key="7">
    <source>
        <dbReference type="PROSITE-ProRule" id="PRU00042"/>
    </source>
</evidence>
<dbReference type="Gene3D" id="3.30.160.60">
    <property type="entry name" value="Classic Zinc Finger"/>
    <property type="match status" value="4"/>
</dbReference>
<dbReference type="Proteomes" id="UP001652740">
    <property type="component" value="Unplaced"/>
</dbReference>
<evidence type="ECO:0000256" key="3">
    <source>
        <dbReference type="ARBA" id="ARBA00022737"/>
    </source>
</evidence>
<organism evidence="10 11">
    <name type="scientific">Galleria mellonella</name>
    <name type="common">Greater wax moth</name>
    <dbReference type="NCBI Taxonomy" id="7137"/>
    <lineage>
        <taxon>Eukaryota</taxon>
        <taxon>Metazoa</taxon>
        <taxon>Ecdysozoa</taxon>
        <taxon>Arthropoda</taxon>
        <taxon>Hexapoda</taxon>
        <taxon>Insecta</taxon>
        <taxon>Pterygota</taxon>
        <taxon>Neoptera</taxon>
        <taxon>Endopterygota</taxon>
        <taxon>Lepidoptera</taxon>
        <taxon>Glossata</taxon>
        <taxon>Ditrysia</taxon>
        <taxon>Pyraloidea</taxon>
        <taxon>Pyralidae</taxon>
        <taxon>Galleriinae</taxon>
        <taxon>Galleria</taxon>
    </lineage>
</organism>
<keyword evidence="5" id="KW-0862">Zinc</keyword>
<evidence type="ECO:0000256" key="6">
    <source>
        <dbReference type="ARBA" id="ARBA00023242"/>
    </source>
</evidence>
<feature type="compositionally biased region" description="Polar residues" evidence="8">
    <location>
        <begin position="38"/>
        <end position="47"/>
    </location>
</feature>
<feature type="domain" description="C2H2-type" evidence="9">
    <location>
        <begin position="136"/>
        <end position="163"/>
    </location>
</feature>
<reference evidence="11" key="1">
    <citation type="submission" date="2025-08" db="UniProtKB">
        <authorList>
            <consortium name="RefSeq"/>
        </authorList>
    </citation>
    <scope>IDENTIFICATION</scope>
    <source>
        <tissue evidence="11">Whole larvae</tissue>
    </source>
</reference>
<dbReference type="SUPFAM" id="SSF57667">
    <property type="entry name" value="beta-beta-alpha zinc fingers"/>
    <property type="match status" value="3"/>
</dbReference>
<accession>A0ABM3MA83</accession>
<evidence type="ECO:0000256" key="5">
    <source>
        <dbReference type="ARBA" id="ARBA00022833"/>
    </source>
</evidence>